<gene>
    <name evidence="2" type="ORF">ELY33_02885</name>
</gene>
<name>A0A433KUK1_9GAMM</name>
<dbReference type="AlphaFoldDB" id="A0A433KUK1"/>
<feature type="compositionally biased region" description="Basic and acidic residues" evidence="1">
    <location>
        <begin position="120"/>
        <end position="133"/>
    </location>
</feature>
<reference evidence="2 3" key="1">
    <citation type="submission" date="2018-12" db="EMBL/GenBank/DDBJ databases">
        <title>three novel Halomonas strain isolated from plants.</title>
        <authorList>
            <person name="Sun C."/>
        </authorList>
    </citation>
    <scope>NUCLEOTIDE SEQUENCE [LARGE SCALE GENOMIC DNA]</scope>
    <source>
        <strain evidence="2 3">DSM 19434</strain>
    </source>
</reference>
<dbReference type="EMBL" id="RZHG01000007">
    <property type="protein sequence ID" value="RUR33321.1"/>
    <property type="molecule type" value="Genomic_DNA"/>
</dbReference>
<evidence type="ECO:0000256" key="1">
    <source>
        <dbReference type="SAM" id="MobiDB-lite"/>
    </source>
</evidence>
<protein>
    <submittedName>
        <fullName evidence="2">Uncharacterized protein</fullName>
    </submittedName>
</protein>
<comment type="caution">
    <text evidence="2">The sequence shown here is derived from an EMBL/GenBank/DDBJ whole genome shotgun (WGS) entry which is preliminary data.</text>
</comment>
<sequence>MKLYLFRIGLMVYGVLFAMMTLPSLAMASEGSLIGPKPYNFPARSAQSALILYESKQSGSLGQAAGSTRIYSNTSISANNWQQIEMTLGDNAEAALDVNSSQSAEGSQSTTSSEFLNNDSDVRQGEEEMQRQE</sequence>
<dbReference type="RefSeq" id="WP_126943674.1">
    <property type="nucleotide sequence ID" value="NZ_RZHG01000007.1"/>
</dbReference>
<accession>A0A433KUK1</accession>
<evidence type="ECO:0000313" key="3">
    <source>
        <dbReference type="Proteomes" id="UP000287336"/>
    </source>
</evidence>
<feature type="region of interest" description="Disordered" evidence="1">
    <location>
        <begin position="96"/>
        <end position="133"/>
    </location>
</feature>
<dbReference type="Proteomes" id="UP000287336">
    <property type="component" value="Unassembled WGS sequence"/>
</dbReference>
<dbReference type="OrthoDB" id="8481484at2"/>
<evidence type="ECO:0000313" key="2">
    <source>
        <dbReference type="EMBL" id="RUR33321.1"/>
    </source>
</evidence>
<feature type="compositionally biased region" description="Polar residues" evidence="1">
    <location>
        <begin position="98"/>
        <end position="119"/>
    </location>
</feature>
<keyword evidence="3" id="KW-1185">Reference proteome</keyword>
<organism evidence="2 3">
    <name type="scientific">Vreelandella andesensis</name>
    <dbReference type="NCBI Taxonomy" id="447567"/>
    <lineage>
        <taxon>Bacteria</taxon>
        <taxon>Pseudomonadati</taxon>
        <taxon>Pseudomonadota</taxon>
        <taxon>Gammaproteobacteria</taxon>
        <taxon>Oceanospirillales</taxon>
        <taxon>Halomonadaceae</taxon>
        <taxon>Vreelandella</taxon>
    </lineage>
</organism>
<proteinExistence type="predicted"/>